<dbReference type="STRING" id="441959.B8M2G9"/>
<evidence type="ECO:0000256" key="3">
    <source>
        <dbReference type="ARBA" id="ARBA00022989"/>
    </source>
</evidence>
<dbReference type="GO" id="GO:0015095">
    <property type="term" value="F:magnesium ion transmembrane transporter activity"/>
    <property type="evidence" value="ECO:0007669"/>
    <property type="project" value="TreeGrafter"/>
</dbReference>
<keyword evidence="4 5" id="KW-0472">Membrane</keyword>
<evidence type="ECO:0008006" key="8">
    <source>
        <dbReference type="Google" id="ProtNLM"/>
    </source>
</evidence>
<dbReference type="PROSITE" id="PS00414">
    <property type="entry name" value="PROFILIN"/>
    <property type="match status" value="1"/>
</dbReference>
<dbReference type="GO" id="GO:0005886">
    <property type="term" value="C:plasma membrane"/>
    <property type="evidence" value="ECO:0007669"/>
    <property type="project" value="UniProtKB-SubCell"/>
</dbReference>
<proteinExistence type="predicted"/>
<dbReference type="Gene3D" id="1.20.58.340">
    <property type="entry name" value="Magnesium transport protein CorA, transmembrane region"/>
    <property type="match status" value="1"/>
</dbReference>
<dbReference type="OMA" id="GMNFAQF"/>
<protein>
    <recommendedName>
        <fullName evidence="8">CorA family metal ion transporter</fullName>
    </recommendedName>
</protein>
<dbReference type="PANTHER" id="PTHR46494">
    <property type="entry name" value="CORA FAMILY METAL ION TRANSPORTER (EUROFUNG)"/>
    <property type="match status" value="1"/>
</dbReference>
<evidence type="ECO:0000256" key="1">
    <source>
        <dbReference type="ARBA" id="ARBA00004651"/>
    </source>
</evidence>
<evidence type="ECO:0000256" key="2">
    <source>
        <dbReference type="ARBA" id="ARBA00022692"/>
    </source>
</evidence>
<gene>
    <name evidence="6" type="ORF">TSTA_088690</name>
</gene>
<dbReference type="InterPro" id="IPR045863">
    <property type="entry name" value="CorA_TM1_TM2"/>
</dbReference>
<accession>B8M2G9</accession>
<dbReference type="AlphaFoldDB" id="B8M2G9"/>
<feature type="transmembrane region" description="Helical" evidence="5">
    <location>
        <begin position="450"/>
        <end position="472"/>
    </location>
</feature>
<dbReference type="Pfam" id="PF01544">
    <property type="entry name" value="CorA"/>
    <property type="match status" value="1"/>
</dbReference>
<comment type="subcellular location">
    <subcellularLocation>
        <location evidence="1">Cell membrane</location>
        <topology evidence="1">Multi-pass membrane protein</topology>
    </subcellularLocation>
</comment>
<organism evidence="6 7">
    <name type="scientific">Talaromyces stipitatus (strain ATCC 10500 / CBS 375.48 / QM 6759 / NRRL 1006)</name>
    <name type="common">Penicillium stipitatum</name>
    <dbReference type="NCBI Taxonomy" id="441959"/>
    <lineage>
        <taxon>Eukaryota</taxon>
        <taxon>Fungi</taxon>
        <taxon>Dikarya</taxon>
        <taxon>Ascomycota</taxon>
        <taxon>Pezizomycotina</taxon>
        <taxon>Eurotiomycetes</taxon>
        <taxon>Eurotiomycetidae</taxon>
        <taxon>Eurotiales</taxon>
        <taxon>Trichocomaceae</taxon>
        <taxon>Talaromyces</taxon>
        <taxon>Talaromyces sect. Talaromyces</taxon>
    </lineage>
</organism>
<reference evidence="7" key="1">
    <citation type="journal article" date="2015" name="Genome Announc.">
        <title>Genome sequence of the AIDS-associated pathogen Penicillium marneffei (ATCC18224) and its near taxonomic relative Talaromyces stipitatus (ATCC10500).</title>
        <authorList>
            <person name="Nierman W.C."/>
            <person name="Fedorova-Abrams N.D."/>
            <person name="Andrianopoulos A."/>
        </authorList>
    </citation>
    <scope>NUCLEOTIDE SEQUENCE [LARGE SCALE GENOMIC DNA]</scope>
    <source>
        <strain evidence="7">ATCC 10500 / CBS 375.48 / QM 6759 / NRRL 1006</strain>
    </source>
</reference>
<dbReference type="OrthoDB" id="3231000at2759"/>
<dbReference type="InterPro" id="IPR027310">
    <property type="entry name" value="Profilin_CS"/>
</dbReference>
<dbReference type="GO" id="GO:0050897">
    <property type="term" value="F:cobalt ion binding"/>
    <property type="evidence" value="ECO:0007669"/>
    <property type="project" value="TreeGrafter"/>
</dbReference>
<dbReference type="PhylomeDB" id="B8M2G9"/>
<evidence type="ECO:0000313" key="7">
    <source>
        <dbReference type="Proteomes" id="UP000001745"/>
    </source>
</evidence>
<dbReference type="PANTHER" id="PTHR46494:SF1">
    <property type="entry name" value="CORA FAMILY METAL ION TRANSPORTER (EUROFUNG)"/>
    <property type="match status" value="1"/>
</dbReference>
<dbReference type="eggNOG" id="ENOG502SJAG">
    <property type="taxonomic scope" value="Eukaryota"/>
</dbReference>
<keyword evidence="2 5" id="KW-0812">Transmembrane</keyword>
<dbReference type="GeneID" id="8106966"/>
<dbReference type="InterPro" id="IPR002523">
    <property type="entry name" value="MgTranspt_CorA/ZnTranspt_ZntB"/>
</dbReference>
<evidence type="ECO:0000256" key="4">
    <source>
        <dbReference type="ARBA" id="ARBA00023136"/>
    </source>
</evidence>
<feature type="transmembrane region" description="Helical" evidence="5">
    <location>
        <begin position="484"/>
        <end position="502"/>
    </location>
</feature>
<name>B8M2G9_TALSN</name>
<keyword evidence="3 5" id="KW-1133">Transmembrane helix</keyword>
<dbReference type="RefSeq" id="XP_002478596.1">
    <property type="nucleotide sequence ID" value="XM_002478551.1"/>
</dbReference>
<dbReference type="InParanoid" id="B8M2G9"/>
<dbReference type="SUPFAM" id="SSF144083">
    <property type="entry name" value="Magnesium transport protein CorA, transmembrane region"/>
    <property type="match status" value="1"/>
</dbReference>
<dbReference type="GO" id="GO:0015087">
    <property type="term" value="F:cobalt ion transmembrane transporter activity"/>
    <property type="evidence" value="ECO:0007669"/>
    <property type="project" value="TreeGrafter"/>
</dbReference>
<dbReference type="HOGENOM" id="CLU_023638_0_0_1"/>
<sequence>MARWQRYADTISSYSRLSAADSLYTGTHFESLASYLQIPFQPSDSRSDASPVGTEPQFLSVYDMTVDNRWRVTHFRSVNDFESTSWVNSSPRIIFMRGLPSPEWLLSIGVKFELDPEFFLRHLDFYKGPPYHFGYPCLPSANECMTRLRVTTVGYYKINFSMKNSHAVVESMQRESAGLMDAYLQKIKTRRHSRVGDSIFRDISVHDSEHFTIEQDISVYIGTYQDDWIGYIVFVWLDNGEEVSTELTQWLKESSALFRSWQTGYLPIVQCQPGIALRTPPVSTRGRSLSTVNTPQSASWLHLNYGQSLSSDLAGKSPFYALYQVFCFVASSEIQFLNMLQSKIEKELKSSAIVQQKNPTLSSLLYNQQVLDRHIQRIRENVTFIQQYKNLDDYKDDDATRLYDKVLRDFEHLLARATSLSKQCNRGMQVIMNNATIKESRKAISQAEGVAMLTRLAFLFIPLSYVSSVFGMNFAQFGQGKLSLWLWPVVSVPVFAITLLLVRFDVFDYFSGLISSTAGNMS</sequence>
<dbReference type="EMBL" id="EQ962653">
    <property type="protein sequence ID" value="EED21633.1"/>
    <property type="molecule type" value="Genomic_DNA"/>
</dbReference>
<keyword evidence="7" id="KW-1185">Reference proteome</keyword>
<evidence type="ECO:0000256" key="5">
    <source>
        <dbReference type="SAM" id="Phobius"/>
    </source>
</evidence>
<dbReference type="GO" id="GO:0000287">
    <property type="term" value="F:magnesium ion binding"/>
    <property type="evidence" value="ECO:0007669"/>
    <property type="project" value="TreeGrafter"/>
</dbReference>
<dbReference type="Proteomes" id="UP000001745">
    <property type="component" value="Unassembled WGS sequence"/>
</dbReference>
<dbReference type="GO" id="GO:0003779">
    <property type="term" value="F:actin binding"/>
    <property type="evidence" value="ECO:0007669"/>
    <property type="project" value="InterPro"/>
</dbReference>
<evidence type="ECO:0000313" key="6">
    <source>
        <dbReference type="EMBL" id="EED21633.1"/>
    </source>
</evidence>
<dbReference type="VEuPathDB" id="FungiDB:TSTA_088690"/>